<feature type="transmembrane region" description="Helical" evidence="1">
    <location>
        <begin position="6"/>
        <end position="23"/>
    </location>
</feature>
<evidence type="ECO:0000313" key="2">
    <source>
        <dbReference type="EMBL" id="RAJ18227.1"/>
    </source>
</evidence>
<dbReference type="InterPro" id="IPR011256">
    <property type="entry name" value="Reg_factor_effector_dom_sf"/>
</dbReference>
<dbReference type="Proteomes" id="UP000248703">
    <property type="component" value="Unassembled WGS sequence"/>
</dbReference>
<dbReference type="SUPFAM" id="SSF55136">
    <property type="entry name" value="Probable bacterial effector-binding domain"/>
    <property type="match status" value="1"/>
</dbReference>
<dbReference type="AlphaFoldDB" id="A0A327RXB2"/>
<dbReference type="EMBL" id="QLLO01000001">
    <property type="protein sequence ID" value="RAJ18227.1"/>
    <property type="molecule type" value="Genomic_DNA"/>
</dbReference>
<proteinExistence type="predicted"/>
<name>A0A327RXB2_9FLAO</name>
<dbReference type="Gene3D" id="3.20.80.10">
    <property type="entry name" value="Regulatory factor, effector binding domain"/>
    <property type="match status" value="1"/>
</dbReference>
<keyword evidence="1" id="KW-0472">Membrane</keyword>
<evidence type="ECO:0000313" key="3">
    <source>
        <dbReference type="Proteomes" id="UP000248703"/>
    </source>
</evidence>
<gene>
    <name evidence="2" type="ORF">LY08_00503</name>
</gene>
<dbReference type="OrthoDB" id="1421367at2"/>
<keyword evidence="1" id="KW-1133">Transmembrane helix</keyword>
<reference evidence="2 3" key="1">
    <citation type="submission" date="2018-06" db="EMBL/GenBank/DDBJ databases">
        <title>Genomic Encyclopedia of Archaeal and Bacterial Type Strains, Phase II (KMG-II): from individual species to whole genera.</title>
        <authorList>
            <person name="Goeker M."/>
        </authorList>
    </citation>
    <scope>NUCLEOTIDE SEQUENCE [LARGE SCALE GENOMIC DNA]</scope>
    <source>
        <strain evidence="2 3">DSM 24464</strain>
    </source>
</reference>
<accession>A0A327RXB2</accession>
<sequence length="301" mass="34864">MKKTSLYIILIIAVFTASWYFLIKDYDYKVTFKTTHAPGTVYSTLIGWNNWEPNSTQAVTTISKKPFSEIEQNLKVSDSIINIKWSIHKESDSITKVTALLKDTEHSFIQKLKVPFTKTDFVKRSINTVSKIRKGLKIHEEEYKVSSVTKEVFPAQNCAYITLSGKLNEKAKLMMTHTIDVMNYIRNNELQLTGHPFLEVTNWNQKEDIMTFDFCFPIAKQDSYPKSEMVKIKTSDKKEAIKTMFNGNYRISDRAWFSLIDYAKNKNIAINELPIEVFLNDPHSGGNELEWEAEVFMPIKK</sequence>
<dbReference type="RefSeq" id="WP_111658847.1">
    <property type="nucleotide sequence ID" value="NZ_QLLO01000001.1"/>
</dbReference>
<keyword evidence="3" id="KW-1185">Reference proteome</keyword>
<organism evidence="2 3">
    <name type="scientific">Olleya aquimaris</name>
    <dbReference type="NCBI Taxonomy" id="639310"/>
    <lineage>
        <taxon>Bacteria</taxon>
        <taxon>Pseudomonadati</taxon>
        <taxon>Bacteroidota</taxon>
        <taxon>Flavobacteriia</taxon>
        <taxon>Flavobacteriales</taxon>
        <taxon>Flavobacteriaceae</taxon>
    </lineage>
</organism>
<evidence type="ECO:0000256" key="1">
    <source>
        <dbReference type="SAM" id="Phobius"/>
    </source>
</evidence>
<keyword evidence="1" id="KW-0812">Transmembrane</keyword>
<comment type="caution">
    <text evidence="2">The sequence shown here is derived from an EMBL/GenBank/DDBJ whole genome shotgun (WGS) entry which is preliminary data.</text>
</comment>
<protein>
    <submittedName>
        <fullName evidence="2">Uncharacterized protein</fullName>
    </submittedName>
</protein>